<evidence type="ECO:0000256" key="1">
    <source>
        <dbReference type="SAM" id="Coils"/>
    </source>
</evidence>
<keyword evidence="1" id="KW-0175">Coiled coil</keyword>
<evidence type="ECO:0000313" key="3">
    <source>
        <dbReference type="EMBL" id="KAJ7328815.1"/>
    </source>
</evidence>
<organism evidence="3 4">
    <name type="scientific">Mycena albidolilacea</name>
    <dbReference type="NCBI Taxonomy" id="1033008"/>
    <lineage>
        <taxon>Eukaryota</taxon>
        <taxon>Fungi</taxon>
        <taxon>Dikarya</taxon>
        <taxon>Basidiomycota</taxon>
        <taxon>Agaricomycotina</taxon>
        <taxon>Agaricomycetes</taxon>
        <taxon>Agaricomycetidae</taxon>
        <taxon>Agaricales</taxon>
        <taxon>Marasmiineae</taxon>
        <taxon>Mycenaceae</taxon>
        <taxon>Mycena</taxon>
    </lineage>
</organism>
<feature type="region of interest" description="Disordered" evidence="2">
    <location>
        <begin position="502"/>
        <end position="537"/>
    </location>
</feature>
<keyword evidence="4" id="KW-1185">Reference proteome</keyword>
<feature type="coiled-coil region" evidence="1">
    <location>
        <begin position="120"/>
        <end position="147"/>
    </location>
</feature>
<protein>
    <submittedName>
        <fullName evidence="3">Uncharacterized protein</fullName>
    </submittedName>
</protein>
<dbReference type="AlphaFoldDB" id="A0AAD7EIX1"/>
<sequence length="537" mass="59886">MPFDGSSLKRSREALNRDELPSWECDPFYGIVHPSGCSICRSYMSHMSEARASHCSSIECASKDLDHQLDTYFFDGVAEGRRRQRADDQDRVRDLEKSRSDFVAINSRLRSESYETVQQLSSVKSQLRLAQSECDALRKRLESFTNEKLDDSPNVQAAHEDLEVERMLVDDETHDVEENSLSHFPATPTSDVPPPHSVKPEDSSGSTPPLRISKQFPNVSTASLPKTETPSRSVSAVRLPARLPARPTVEVIASSGALDFRPATSFSSIHSVSTPKTLRQLQYLMNRAHQPGNDECLAKVKMLCAEAHRTPREEKTELHRYMLANWRNPPGAGAAAPPPSPPPVPLLLPDHALQAPRANNPRMDDPVEVWHTYLTTHRGSWPRGVRRAADGSPHMGDLKASRTVARLRPDIGENGDTTLRTEFMACAAQLFASPGMYQDLLRRNSLSVAPVISYKPYRASQFSISAAEVARHFAAAGVSADDAVTELEPWAQEYQAAVVFPTGSEPRRPKPYNYSPAKSTSVYRPRQYESQDRFGWR</sequence>
<gene>
    <name evidence="3" type="ORF">DFH08DRAFT_1023254</name>
</gene>
<name>A0AAD7EIX1_9AGAR</name>
<dbReference type="EMBL" id="JARIHO010000038">
    <property type="protein sequence ID" value="KAJ7328815.1"/>
    <property type="molecule type" value="Genomic_DNA"/>
</dbReference>
<feature type="compositionally biased region" description="Basic and acidic residues" evidence="2">
    <location>
        <begin position="526"/>
        <end position="537"/>
    </location>
</feature>
<evidence type="ECO:0000313" key="4">
    <source>
        <dbReference type="Proteomes" id="UP001218218"/>
    </source>
</evidence>
<proteinExistence type="predicted"/>
<feature type="compositionally biased region" description="Polar residues" evidence="2">
    <location>
        <begin position="181"/>
        <end position="190"/>
    </location>
</feature>
<comment type="caution">
    <text evidence="3">The sequence shown here is derived from an EMBL/GenBank/DDBJ whole genome shotgun (WGS) entry which is preliminary data.</text>
</comment>
<reference evidence="3" key="1">
    <citation type="submission" date="2023-03" db="EMBL/GenBank/DDBJ databases">
        <title>Massive genome expansion in bonnet fungi (Mycena s.s.) driven by repeated elements and novel gene families across ecological guilds.</title>
        <authorList>
            <consortium name="Lawrence Berkeley National Laboratory"/>
            <person name="Harder C.B."/>
            <person name="Miyauchi S."/>
            <person name="Viragh M."/>
            <person name="Kuo A."/>
            <person name="Thoen E."/>
            <person name="Andreopoulos B."/>
            <person name="Lu D."/>
            <person name="Skrede I."/>
            <person name="Drula E."/>
            <person name="Henrissat B."/>
            <person name="Morin E."/>
            <person name="Kohler A."/>
            <person name="Barry K."/>
            <person name="LaButti K."/>
            <person name="Morin E."/>
            <person name="Salamov A."/>
            <person name="Lipzen A."/>
            <person name="Mereny Z."/>
            <person name="Hegedus B."/>
            <person name="Baldrian P."/>
            <person name="Stursova M."/>
            <person name="Weitz H."/>
            <person name="Taylor A."/>
            <person name="Grigoriev I.V."/>
            <person name="Nagy L.G."/>
            <person name="Martin F."/>
            <person name="Kauserud H."/>
        </authorList>
    </citation>
    <scope>NUCLEOTIDE SEQUENCE</scope>
    <source>
        <strain evidence="3">CBHHK002</strain>
    </source>
</reference>
<dbReference type="Proteomes" id="UP001218218">
    <property type="component" value="Unassembled WGS sequence"/>
</dbReference>
<feature type="region of interest" description="Disordered" evidence="2">
    <location>
        <begin position="181"/>
        <end position="233"/>
    </location>
</feature>
<evidence type="ECO:0000256" key="2">
    <source>
        <dbReference type="SAM" id="MobiDB-lite"/>
    </source>
</evidence>
<accession>A0AAD7EIX1</accession>
<feature type="compositionally biased region" description="Polar residues" evidence="2">
    <location>
        <begin position="215"/>
        <end position="233"/>
    </location>
</feature>